<protein>
    <submittedName>
        <fullName evidence="2">Phosphocarrier, HPr family</fullName>
    </submittedName>
</protein>
<dbReference type="InterPro" id="IPR000032">
    <property type="entry name" value="HPr-like"/>
</dbReference>
<dbReference type="Proteomes" id="UP000018227">
    <property type="component" value="Unassembled WGS sequence"/>
</dbReference>
<evidence type="ECO:0000313" key="2">
    <source>
        <dbReference type="EMBL" id="ESL03939.1"/>
    </source>
</evidence>
<dbReference type="NCBIfam" id="TIGR01003">
    <property type="entry name" value="PTS_HPr_family"/>
    <property type="match status" value="1"/>
</dbReference>
<feature type="domain" description="HPr" evidence="1">
    <location>
        <begin position="1"/>
        <end position="82"/>
    </location>
</feature>
<dbReference type="Pfam" id="PF00381">
    <property type="entry name" value="PTS-HPr"/>
    <property type="match status" value="1"/>
</dbReference>
<dbReference type="HOGENOM" id="CLU_136230_2_2_9"/>
<dbReference type="OrthoDB" id="9809047at2"/>
<proteinExistence type="predicted"/>
<dbReference type="SUPFAM" id="SSF55594">
    <property type="entry name" value="HPr-like"/>
    <property type="match status" value="1"/>
</dbReference>
<sequence>MRTKELTISKDFAMLPDAVAELVQTACKYESSSYAIADEKRINLKSIMGVMSLVAIKSNELVIEIDGADEDDAIASLAGFWS</sequence>
<dbReference type="CDD" id="cd00367">
    <property type="entry name" value="PTS-HPr_like"/>
    <property type="match status" value="1"/>
</dbReference>
<dbReference type="EMBL" id="ACIL03000007">
    <property type="protein sequence ID" value="ESL03939.1"/>
    <property type="molecule type" value="Genomic_DNA"/>
</dbReference>
<dbReference type="AlphaFoldDB" id="V2XP31"/>
<dbReference type="PROSITE" id="PS51350">
    <property type="entry name" value="PTS_HPR_DOM"/>
    <property type="match status" value="1"/>
</dbReference>
<dbReference type="RefSeq" id="WP_023353988.1">
    <property type="nucleotide sequence ID" value="NZ_KI535367.1"/>
</dbReference>
<keyword evidence="3" id="KW-1185">Reference proteome</keyword>
<dbReference type="InterPro" id="IPR035895">
    <property type="entry name" value="HPr-like_sf"/>
</dbReference>
<comment type="caution">
    <text evidence="2">The sequence shown here is derived from an EMBL/GenBank/DDBJ whole genome shotgun (WGS) entry which is preliminary data.</text>
</comment>
<evidence type="ECO:0000313" key="3">
    <source>
        <dbReference type="Proteomes" id="UP000018227"/>
    </source>
</evidence>
<dbReference type="STRING" id="592026.GCWU0000282_001107"/>
<accession>V2XP31</accession>
<evidence type="ECO:0000259" key="1">
    <source>
        <dbReference type="PROSITE" id="PS51350"/>
    </source>
</evidence>
<dbReference type="PRINTS" id="PR00107">
    <property type="entry name" value="PHOSPHOCPHPR"/>
</dbReference>
<name>V2XP31_9FIRM</name>
<reference evidence="2 3" key="1">
    <citation type="submission" date="2013-06" db="EMBL/GenBank/DDBJ databases">
        <authorList>
            <person name="Weinstock G."/>
            <person name="Sodergren E."/>
            <person name="Clifton S."/>
            <person name="Fulton L."/>
            <person name="Fulton B."/>
            <person name="Courtney L."/>
            <person name="Fronick C."/>
            <person name="Harrison M."/>
            <person name="Strong C."/>
            <person name="Farmer C."/>
            <person name="Delahaunty K."/>
            <person name="Markovic C."/>
            <person name="Hall O."/>
            <person name="Minx P."/>
            <person name="Tomlinson C."/>
            <person name="Mitreva M."/>
            <person name="Nelson J."/>
            <person name="Hou S."/>
            <person name="Wollam A."/>
            <person name="Pepin K.H."/>
            <person name="Johnson M."/>
            <person name="Bhonagiri V."/>
            <person name="Nash W.E."/>
            <person name="Warren W."/>
            <person name="Chinwalla A."/>
            <person name="Mardis E.R."/>
            <person name="Wilson R.K."/>
        </authorList>
    </citation>
    <scope>NUCLEOTIDE SEQUENCE [LARGE SCALE GENOMIC DNA]</scope>
    <source>
        <strain evidence="2 3">ATCC 51271</strain>
    </source>
</reference>
<gene>
    <name evidence="2" type="ORF">GCWU0000282_001107</name>
</gene>
<dbReference type="eggNOG" id="COG1925">
    <property type="taxonomic scope" value="Bacteria"/>
</dbReference>
<organism evidence="2 3">
    <name type="scientific">Catonella morbi ATCC 51271</name>
    <dbReference type="NCBI Taxonomy" id="592026"/>
    <lineage>
        <taxon>Bacteria</taxon>
        <taxon>Bacillati</taxon>
        <taxon>Bacillota</taxon>
        <taxon>Clostridia</taxon>
        <taxon>Lachnospirales</taxon>
        <taxon>Lachnospiraceae</taxon>
        <taxon>Catonella</taxon>
    </lineage>
</organism>
<dbReference type="Gene3D" id="3.30.1340.10">
    <property type="entry name" value="HPr-like"/>
    <property type="match status" value="1"/>
</dbReference>